<dbReference type="RefSeq" id="WP_146379808.1">
    <property type="nucleotide sequence ID" value="NZ_VOEJ01000001.1"/>
</dbReference>
<comment type="caution">
    <text evidence="1">The sequence shown here is derived from an EMBL/GenBank/DDBJ whole genome shotgun (WGS) entry which is preliminary data.</text>
</comment>
<gene>
    <name evidence="1" type="ORF">FPZ43_00060</name>
</gene>
<dbReference type="EMBL" id="VOEJ01000001">
    <property type="protein sequence ID" value="TWR30912.1"/>
    <property type="molecule type" value="Genomic_DNA"/>
</dbReference>
<sequence>MKRIATAIKVFMLLISKKDISLSLRYDEKELIFEEGAYAEKTAFLKDLQKRNNLPDHVLNQYKDVLSDFDHKNKV</sequence>
<dbReference type="Proteomes" id="UP000320042">
    <property type="component" value="Unassembled WGS sequence"/>
</dbReference>
<proteinExistence type="predicted"/>
<keyword evidence="2" id="KW-1185">Reference proteome</keyword>
<dbReference type="AlphaFoldDB" id="A0A563UHP5"/>
<reference evidence="1 2" key="1">
    <citation type="submission" date="2019-07" db="EMBL/GenBank/DDBJ databases">
        <authorList>
            <person name="Kim J."/>
        </authorList>
    </citation>
    <scope>NUCLEOTIDE SEQUENCE [LARGE SCALE GENOMIC DNA]</scope>
    <source>
        <strain evidence="2">dk17</strain>
    </source>
</reference>
<accession>A0A563UHP5</accession>
<evidence type="ECO:0000313" key="2">
    <source>
        <dbReference type="Proteomes" id="UP000320042"/>
    </source>
</evidence>
<dbReference type="OrthoDB" id="798382at2"/>
<organism evidence="1 2">
    <name type="scientific">Mucilaginibacter pallidiroseus</name>
    <dbReference type="NCBI Taxonomy" id="2599295"/>
    <lineage>
        <taxon>Bacteria</taxon>
        <taxon>Pseudomonadati</taxon>
        <taxon>Bacteroidota</taxon>
        <taxon>Sphingobacteriia</taxon>
        <taxon>Sphingobacteriales</taxon>
        <taxon>Sphingobacteriaceae</taxon>
        <taxon>Mucilaginibacter</taxon>
    </lineage>
</organism>
<protein>
    <submittedName>
        <fullName evidence="1">Uncharacterized protein</fullName>
    </submittedName>
</protein>
<name>A0A563UHP5_9SPHI</name>
<evidence type="ECO:0000313" key="1">
    <source>
        <dbReference type="EMBL" id="TWR30912.1"/>
    </source>
</evidence>